<evidence type="ECO:0000313" key="1">
    <source>
        <dbReference type="EMBL" id="SHL07002.1"/>
    </source>
</evidence>
<reference evidence="1 2" key="1">
    <citation type="submission" date="2016-11" db="EMBL/GenBank/DDBJ databases">
        <authorList>
            <person name="Jaros S."/>
            <person name="Januszkiewicz K."/>
            <person name="Wedrychowicz H."/>
        </authorList>
    </citation>
    <scope>NUCLEOTIDE SEQUENCE [LARGE SCALE GENOMIC DNA]</scope>
    <source>
        <strain evidence="1 2">HD4</strain>
    </source>
</reference>
<organism evidence="1 2">
    <name type="scientific">Selenomonas ruminantium</name>
    <dbReference type="NCBI Taxonomy" id="971"/>
    <lineage>
        <taxon>Bacteria</taxon>
        <taxon>Bacillati</taxon>
        <taxon>Bacillota</taxon>
        <taxon>Negativicutes</taxon>
        <taxon>Selenomonadales</taxon>
        <taxon>Selenomonadaceae</taxon>
        <taxon>Selenomonas</taxon>
    </lineage>
</organism>
<sequence length="81" mass="9473">MSLYGLASSSDSQVYQYAACVYGIKKHPYYHKCDDCAYTTICEIRQNMLAEKTRQKVLASIKEWQEEQKHNSRILDPKRLP</sequence>
<gene>
    <name evidence="1" type="ORF">SAMN05216582_1394</name>
</gene>
<accession>A0A1M6XLW1</accession>
<dbReference type="AlphaFoldDB" id="A0A1M6XLW1"/>
<dbReference type="Proteomes" id="UP000184263">
    <property type="component" value="Unassembled WGS sequence"/>
</dbReference>
<evidence type="ECO:0000313" key="2">
    <source>
        <dbReference type="Proteomes" id="UP000184263"/>
    </source>
</evidence>
<dbReference type="EMBL" id="FRBC01000039">
    <property type="protein sequence ID" value="SHL07002.1"/>
    <property type="molecule type" value="Genomic_DNA"/>
</dbReference>
<protein>
    <submittedName>
        <fullName evidence="1">Uncharacterized protein</fullName>
    </submittedName>
</protein>
<proteinExistence type="predicted"/>
<name>A0A1M6XLW1_SELRU</name>